<keyword evidence="1" id="KW-1133">Transmembrane helix</keyword>
<feature type="transmembrane region" description="Helical" evidence="1">
    <location>
        <begin position="201"/>
        <end position="219"/>
    </location>
</feature>
<feature type="transmembrane region" description="Helical" evidence="1">
    <location>
        <begin position="40"/>
        <end position="63"/>
    </location>
</feature>
<evidence type="ECO:0000313" key="2">
    <source>
        <dbReference type="EMBL" id="SDS85425.1"/>
    </source>
</evidence>
<evidence type="ECO:0000256" key="1">
    <source>
        <dbReference type="SAM" id="Phobius"/>
    </source>
</evidence>
<dbReference type="STRING" id="630515.SAMN04489812_3257"/>
<feature type="transmembrane region" description="Helical" evidence="1">
    <location>
        <begin position="75"/>
        <end position="96"/>
    </location>
</feature>
<evidence type="ECO:0000313" key="3">
    <source>
        <dbReference type="Proteomes" id="UP000199103"/>
    </source>
</evidence>
<keyword evidence="1" id="KW-0472">Membrane</keyword>
<accession>A0A1H1VL70</accession>
<gene>
    <name evidence="2" type="ORF">SAMN04489812_3257</name>
</gene>
<dbReference type="Proteomes" id="UP000199103">
    <property type="component" value="Chromosome I"/>
</dbReference>
<keyword evidence="1" id="KW-0812">Transmembrane</keyword>
<sequence>MSSRSAEGRVGGPAAPTWVLCVAAILAPLSAPVLDDEPSWPFWATLIVHLLAAGLLLTRAVSWLRSGARARRRDVVLAVAPAVAGLLALGLVMLGADEYGIRGSAVPRLTQGIRSLFLTDLGYVGSVLAIIIVLASSVTLVAVLARRRLRAGWDELSDGVADVATAAATAAVRTRNPRGFEPKTRPSDGFWRRLLSPSTRIVMIVNVLVAMPILWVLAADPDGDLVVLGFLFIFPGLPITAWAVLQTLWRPDSELGYIFAALARTMIVPAVTSLPFAVLQTVLTRLPVFVDRVEQHSFHGSYIRHYWFSGESGAINVVDGSVIKTLLISMLGGYALSLLAGLVITVFVIWPAIAFLRPRALLREAQLSQRPSDLAASIASVRAQSVIAILALAIPSLMVPTDSDEVLWWIGVALIPVGVVLVYVAWRGQQIARKALAAGSTAHRDNSVTDVPEEPSAGDGG</sequence>
<dbReference type="OrthoDB" id="4794495at2"/>
<protein>
    <submittedName>
        <fullName evidence="2">Uncharacterized protein</fullName>
    </submittedName>
</protein>
<feature type="transmembrane region" description="Helical" evidence="1">
    <location>
        <begin position="406"/>
        <end position="426"/>
    </location>
</feature>
<dbReference type="EMBL" id="LT629772">
    <property type="protein sequence ID" value="SDS85425.1"/>
    <property type="molecule type" value="Genomic_DNA"/>
</dbReference>
<name>A0A1H1VL70_9ACTN</name>
<keyword evidence="3" id="KW-1185">Reference proteome</keyword>
<reference evidence="2 3" key="1">
    <citation type="submission" date="2016-10" db="EMBL/GenBank/DDBJ databases">
        <authorList>
            <person name="de Groot N.N."/>
        </authorList>
    </citation>
    <scope>NUCLEOTIDE SEQUENCE [LARGE SCALE GENOMIC DNA]</scope>
    <source>
        <strain evidence="2 3">DSM 21800</strain>
    </source>
</reference>
<feature type="transmembrane region" description="Helical" evidence="1">
    <location>
        <begin position="374"/>
        <end position="394"/>
    </location>
</feature>
<feature type="transmembrane region" description="Helical" evidence="1">
    <location>
        <begin position="123"/>
        <end position="145"/>
    </location>
</feature>
<organism evidence="2 3">
    <name type="scientific">Microlunatus soli</name>
    <dbReference type="NCBI Taxonomy" id="630515"/>
    <lineage>
        <taxon>Bacteria</taxon>
        <taxon>Bacillati</taxon>
        <taxon>Actinomycetota</taxon>
        <taxon>Actinomycetes</taxon>
        <taxon>Propionibacteriales</taxon>
        <taxon>Propionibacteriaceae</taxon>
        <taxon>Microlunatus</taxon>
    </lineage>
</organism>
<dbReference type="RefSeq" id="WP_091526469.1">
    <property type="nucleotide sequence ID" value="NZ_LT629772.1"/>
</dbReference>
<proteinExistence type="predicted"/>
<feature type="transmembrane region" description="Helical" evidence="1">
    <location>
        <begin position="12"/>
        <end position="34"/>
    </location>
</feature>
<feature type="transmembrane region" description="Helical" evidence="1">
    <location>
        <begin position="331"/>
        <end position="353"/>
    </location>
</feature>
<feature type="transmembrane region" description="Helical" evidence="1">
    <location>
        <begin position="225"/>
        <end position="245"/>
    </location>
</feature>
<dbReference type="AlphaFoldDB" id="A0A1H1VL70"/>
<feature type="transmembrane region" description="Helical" evidence="1">
    <location>
        <begin position="257"/>
        <end position="279"/>
    </location>
</feature>